<protein>
    <submittedName>
        <fullName evidence="18">Polycystin-1</fullName>
    </submittedName>
</protein>
<dbReference type="PROSITE" id="PS50041">
    <property type="entry name" value="C_TYPE_LECTIN_2"/>
    <property type="match status" value="1"/>
</dbReference>
<dbReference type="PANTHER" id="PTHR46730">
    <property type="entry name" value="POLYCYSTIN-1"/>
    <property type="match status" value="1"/>
</dbReference>
<dbReference type="InterPro" id="IPR042060">
    <property type="entry name" value="PLAT_polycystin1"/>
</dbReference>
<evidence type="ECO:0000259" key="15">
    <source>
        <dbReference type="PROSITE" id="PS50095"/>
    </source>
</evidence>
<dbReference type="InterPro" id="IPR002859">
    <property type="entry name" value="PKD/REJ-like"/>
</dbReference>
<dbReference type="InterPro" id="IPR001024">
    <property type="entry name" value="PLAT/LH2_dom"/>
</dbReference>
<feature type="signal peptide" evidence="12">
    <location>
        <begin position="1"/>
        <end position="23"/>
    </location>
</feature>
<dbReference type="Gene3D" id="2.60.40.10">
    <property type="entry name" value="Immunoglobulins"/>
    <property type="match status" value="7"/>
</dbReference>
<sequence length="4175" mass="457876">MTGTLAFPKQALWILCAVLISTAGEDIPCPKGGQIHLSSLRCYWLSELTSSWSEAQGLCRQTLGGDLTAADSLDLQNFLHNSFPVKTTEWVWLKGSRGVGSGQVGDVESVSPALWDRGSESQGVCTQMALGTLGQWRKARCAGQYRFLCEKEVTESLPSMDSYLTGLVLMTGVFARAQIYPLPTVPDIGQLTVEMQLFPGLWFSHAGQLTSVELVVQPSPLSSVARVQILRPYCNPNHHLVPPGCSSLLNPFSCCSAVPLCNTTGGCSMGQYWCHLLEVCVPTTSPCSPYDSDAAGRGFVLPPRYTAIPPFYHLVADMPLRINPHSELITISLLLPERAIMVYPDDIVAIQHTRNSGTFLHCLNSDASLNSPWRQSYLSLRKTEWGGWWEGGLTSLPQESRWVDGVVCDLKMLYVDILHKGTEHEDIFGFTNTETTTPDIGALTTGPTPSQRLNFGITVIYPLLDEKNQLNVHINIQTLIIVKVLSGEKAKISWSAPVLQTGLPFLHSCPEEVVQSLPGCKQQSQDAWFSSVTLVMPSVGVQLLNISVTDGVSSQSESVKVCGYEAVTGLSVEPHGCLRMLVDTPQSFTAKVESGSSVKFTWVIDNLELFAYEGESYSVVFKKPAEYKLRVTASNPVSSQSQQILLTADEMTPLAEPEFLLVRGVVAPGSPYLYTIRVKVDISLPVTFRWDFGDGSSNAIHTQSAPCQTMEWLLERGEKQVYVQDSVNYTFSIPDDYILHVQVSNQYDNIDKSTKIGVRPQLNRLLVSSSPLVPLVSQILHLEASTEPSTNTVFYTWDFGDGSEAVQGIHRRVRHTFASAGVYNLTLCANNTLTALTTWLMVEVMEKISGLSVTHNGPSELSSATDFRAEVATGTSLIWDFDFGDGSLQGNLTDGCITHIYKSPGNYTVGVTASNYVSQAHQSIFVEVHRLKISGVLPTECLMSGRNTQLTALVNGNISIFAFRWLFGDGSPVTVVTGQSTVMHTFASQGVSDVSLTVVSAVSSVSYKSSFCVQTPITDVVVKSSHDIVAVGRKVCFRAIVSPEQTIGYQFKWFNRSSSHTVMTENVCFVFKEEGIEEVFVTASNKVSNKTAKASITIQKPVGKLSVVHDSQNDTVTVNTLASFWVVSCTGSNVSMLWDFGDGSPAEEEQNVSHIFTSTGQFIVTATAFNAVSNDSATLKVNVLLPVSDLSLHSNHPYAVVGVETLITAVSSAISSTNYYWTVEGITTAKQGTYQFRFAFPKPGVYQVRVIAQNLVSSKEAAILIEVFESIEGLHIEYQNLTNMKYVPTKEKLLFIASITKGSNVTYHWLATQSRINPQMTGDGELFHLLVENPGEISVQLKAMNKLGETTNTVSIVAVERVTSSHMTTQSNIVAVGKLVNISVSVVTGSDLQYLWYVGTDLLPLQTHEPFLLNTFTSLGYCVVKVSVQNTLSQSNDTQQFIVQAEVEEVGFRINNKKHPFYINRSAAASFHGFIRKGSDLHWDWRVRGPTTNLFNTNNQTFTYSFLHEGVYQVSLNVSNGINWQMVSHSVTAQDAIEGLMLNISKSTLCTEEQVTCIPSISKGSNVSFVLTFKNKDLVHSQDIVEGQFTTSSLQAGTYLVTVKAWNQVGSAEVSTSLLVIEHIRDFRLVNCCSAALEALNEIHFKAEVQSGFSVNYTWIFHLVGSKPTWLLGQEVIFTPPKSGSLSVTVLASNGICSKTLNETATVDWPVKKVKLVCHSERAFIGYAVRFSATVNVLTNLRYIWDFGDSTEALVTDLSIVSHTYYAAGKYTVKVKVSNSVSHVSKQLYIEVEALKCSSPGASLLVYYQCTIFRSRQSFFEASVDINCSAYKTIYLWEIFRDQDCTNGNLDLPGNRVILSNATLPFLLLPKYSLSVGQYCIVFTVSHQGTPLLVQRKVKVAVVHSPLVAAIKGGSHRVWPSLSDLVLDGSESQDPDVEPGVEDALQYHWTSMTANFTQSHIEQQPIGSDSSRLTVLSTQLHPGTVYIFNLTVHKAGRRPASVTQTVSVYAAPVLLVNVACVSCSVLSSHHRISYTTPIILSGQCGQCDDQAQYKWSAEDQTGMTLDLDEVATSTGRLSSNLVVRSEVLQPGRSYTFTLNVTQPGRGWGSASLTTLTNNPPHGGLCGLSPESDIRPLETVVTYNCSGWQDYESDASQLFYTFQVAPCQPISTMCPMITLYRGTRSTFGSLVPVGSPGHERNMSVIIVTVLIENHLGAKVIALNKTLTVENLARDEVASQWLINKSQTEMWALIQHGNPQDIIPYSIALTSQLNQMEPGQNVREIRENVTKTLASLPISSLQDVDQISSALAQSTAVPSALVCDGCQEKVLEAVGKMIHVMEEQMSLGVFSSFDTGKNILNVIGSTLAAVSESASAFNSSPDYSSTLQTASVITLSALDNAGALMRSLMHSHVHGEAPLSLSTPYISTIGFHGNPSDLLCTQQSNKSNSFLSSLPDGSKSSRPCPFHIPTSLTTHLTSQRSEVVQVLFGIDGALESSPLLTVADPPISTSLVAMELTTPQGQPIPIQDLDAEQGIQVTLPNKYLVGQGDVGGDRRVDEGGNGTCLTVLLPTEGHLNFTVKTVDGLDENAGLYISFNFSLTPGATPVSLGHVKIEVSSLVPGTNASQDSLVRVWPLSLSALTTTTEETIFLSPLLNQTDKPLSVTLTSSLVDSGPVRVSICVFSSLCQYYNVKERRWSSEGLQPLEGSTLHTAHCLTQHLTMFGASLFVHPGAVILLPPSGGSMQNMVVGIVCAVLVLMHLLVGLIAHKLDHLDSLRLSQVSLCGRPGLYHYRVLVKTGWRRGAGTTAHVGISLYGVSKSGSRHLQRDGAFQRGSLDQFHLETDDNMGEVWKIRIWHDNTGLDPSWYVQHVVVWDPQTDHMFFFLLEDWLSVENQKNGTVEKEVLASCPEELSQFRRVLNSQLMFGMVEHHLWLSLWERPSHSSFTRSQRVTCSALVLHLYLALGALWYGAVGSVGHSGPVSAKLLVNMETVAVGMTVAVLVFPLQCFLCFLFRKTHSQENVDMSVPPSPVCHSVEMDVYLDPSFLSLRDSSSPGRDSPSSLLESKAFDSSILDFWAASGLAPQTNGTCQEECVVAWASCDSLFNLPAGPSTEMTPSSDPCEASSALGPTRLLRRKKALMQLRLTSPSSSDSSAALLPPLCTYPLSKEHSDSHYSPVALGQEVLTMNANPVQVHNHNLTTFLTMSEEDLLMSIAAAAETIDTTNSNSDSGRDSPRTTSSFSNTQSTSCSSWSDQSEDRFFCGVKIHKPDPQSCSSLYETGLYKYPSVLSVDSVASTFLPSPSPDSTRSFSTTRIGVSRGKPSWLLPPWVLCVIYPLVAVLLGSCLALVGIYGSFFSRAVVLMWLISSLSAFLTSALLLEPLKVCVHALICSALWRPVDPEVEDQLAQETTVVRAFGEHSGKVRPLCGYGLLQAKEEARKVRALRSLIRHCVCQLLFLLLVLMVNYQDSMEQRQGRLLHTAIRSRLHTSPLGVPNLTSLRDWSDAGQWINHTLVIHIHQNPVLHLVGLPRLQYTHALGPVAAVLLGNSSAMTHQILSGLHMADWRVKQFKTLSIDFTHYHRESALFVCMSIQLEWAQTQRVSPSISIHPLLIPSSFSGLDLQMALTVLLLISALLILFGELWSMAAERTTYFCQGLHWFQLLLALLSLATSILQLCFLSQSTSCISELRSQPDSFINFHSLALLAQRSSQCAAVLLTLLVLKLLGTLRFVRRWVVIGRVLQRAWRELWALTFLLLLLLLLCTHLGNMLFSRSVEGFLSVRQAGVSVLSILRGRMALQRLCKMHPVLGPLYGLLLMGGIIWLLARLCGAVLIRTYRAEQADMYRPAIEPQDYEMVEFFIKRLKLWMGLTKAKEFRHRVKFEGMDIPPSRSSQESRLNTLSSTFPSSHSPSLSSSFSSPCPMSSSLSVRSEDSSVSEPGFDVQPYLDHLLPCVNALLSRFDRVNQITEDLHNLEMKLDEAQFRRRKKRMSNNEKAAERCGESAKPKELKGEGRVSGEVRHRRTGLLHPKPRVSLPSSFSLTPSTLNSPAAPICIFPRTRSSYSESESVRFQLHPSSDTHHSGATKHASGNLGLSLYPVGSPGFDRFPRRRAWHSGSSHSADAAQRMFQMQGGVTPCGTGAVSSAFTNTRPRSEEGVRRRISDGVPVKRRAWISEEPETEQT</sequence>
<reference evidence="18 19" key="1">
    <citation type="submission" date="2024-01" db="EMBL/GenBank/DDBJ databases">
        <authorList>
            <person name="Alioto T."/>
            <person name="Alioto T."/>
            <person name="Gomez Garrido J."/>
        </authorList>
    </citation>
    <scope>NUCLEOTIDE SEQUENCE [LARGE SCALE GENOMIC DNA]</scope>
</reference>
<dbReference type="CDD" id="cd00146">
    <property type="entry name" value="PKD"/>
    <property type="match status" value="4"/>
</dbReference>
<feature type="domain" description="REJ" evidence="17">
    <location>
        <begin position="2856"/>
        <end position="3187"/>
    </location>
</feature>
<evidence type="ECO:0000256" key="5">
    <source>
        <dbReference type="ARBA" id="ARBA00022989"/>
    </source>
</evidence>
<dbReference type="Pfam" id="PF00059">
    <property type="entry name" value="Lectin_C"/>
    <property type="match status" value="1"/>
</dbReference>
<dbReference type="InterPro" id="IPR016186">
    <property type="entry name" value="C-type_lectin-like/link_sf"/>
</dbReference>
<evidence type="ECO:0000256" key="1">
    <source>
        <dbReference type="ARBA" id="ARBA00004141"/>
    </source>
</evidence>
<dbReference type="InterPro" id="IPR000203">
    <property type="entry name" value="GPS"/>
</dbReference>
<feature type="transmembrane region" description="Helical" evidence="11">
    <location>
        <begin position="3743"/>
        <end position="3765"/>
    </location>
</feature>
<evidence type="ECO:0000313" key="18">
    <source>
        <dbReference type="EMBL" id="CAK6961806.1"/>
    </source>
</evidence>
<dbReference type="InterPro" id="IPR016187">
    <property type="entry name" value="CTDL_fold"/>
</dbReference>
<dbReference type="Pfam" id="PF00801">
    <property type="entry name" value="PKD"/>
    <property type="match status" value="10"/>
</dbReference>
<comment type="caution">
    <text evidence="18">The sequence shown here is derived from an EMBL/GenBank/DDBJ whole genome shotgun (WGS) entry which is preliminary data.</text>
</comment>
<feature type="domain" description="PKD" evidence="14">
    <location>
        <begin position="962"/>
        <end position="1020"/>
    </location>
</feature>
<evidence type="ECO:0000313" key="19">
    <source>
        <dbReference type="Proteomes" id="UP001314229"/>
    </source>
</evidence>
<dbReference type="CDD" id="cd00037">
    <property type="entry name" value="CLECT"/>
    <property type="match status" value="1"/>
</dbReference>
<dbReference type="SUPFAM" id="SSF49723">
    <property type="entry name" value="Lipase/lipooxygenase domain (PLAT/LH2 domain)"/>
    <property type="match status" value="1"/>
</dbReference>
<feature type="transmembrane region" description="Helical" evidence="11">
    <location>
        <begin position="3805"/>
        <end position="3827"/>
    </location>
</feature>
<feature type="transmembrane region" description="Helical" evidence="11">
    <location>
        <begin position="3355"/>
        <end position="3375"/>
    </location>
</feature>
<dbReference type="GO" id="GO:0005886">
    <property type="term" value="C:plasma membrane"/>
    <property type="evidence" value="ECO:0007669"/>
    <property type="project" value="TreeGrafter"/>
</dbReference>
<dbReference type="Pfam" id="PF08016">
    <property type="entry name" value="PKD_channel"/>
    <property type="match status" value="1"/>
</dbReference>
<evidence type="ECO:0000256" key="7">
    <source>
        <dbReference type="ARBA" id="ARBA00023157"/>
    </source>
</evidence>
<dbReference type="Gene3D" id="2.60.60.20">
    <property type="entry name" value="PLAT/LH2 domain"/>
    <property type="match status" value="1"/>
</dbReference>
<keyword evidence="12" id="KW-0732">Signal</keyword>
<evidence type="ECO:0000259" key="17">
    <source>
        <dbReference type="PROSITE" id="PS51111"/>
    </source>
</evidence>
<dbReference type="InterPro" id="IPR057244">
    <property type="entry name" value="GAIN_B"/>
</dbReference>
<feature type="region of interest" description="Disordered" evidence="10">
    <location>
        <begin position="3880"/>
        <end position="3912"/>
    </location>
</feature>
<dbReference type="SMART" id="SM00303">
    <property type="entry name" value="GPS"/>
    <property type="match status" value="1"/>
</dbReference>
<feature type="transmembrane region" description="Helical" evidence="11">
    <location>
        <begin position="2948"/>
        <end position="2968"/>
    </location>
</feature>
<feature type="compositionally biased region" description="Low complexity" evidence="10">
    <location>
        <begin position="3895"/>
        <end position="3912"/>
    </location>
</feature>
<dbReference type="PANTHER" id="PTHR46730:SF2">
    <property type="entry name" value="POLYCYSTIN-1 ISOFORM X1"/>
    <property type="match status" value="1"/>
</dbReference>
<feature type="transmembrane region" description="Helical" evidence="11">
    <location>
        <begin position="3619"/>
        <end position="3642"/>
    </location>
</feature>
<evidence type="ECO:0000256" key="10">
    <source>
        <dbReference type="SAM" id="MobiDB-lite"/>
    </source>
</evidence>
<dbReference type="InterPro" id="IPR000434">
    <property type="entry name" value="PC1"/>
</dbReference>
<evidence type="ECO:0000256" key="6">
    <source>
        <dbReference type="ARBA" id="ARBA00023136"/>
    </source>
</evidence>
<dbReference type="Pfam" id="PF02010">
    <property type="entry name" value="REJ"/>
    <property type="match status" value="1"/>
</dbReference>
<keyword evidence="5 11" id="KW-1133">Transmembrane helix</keyword>
<dbReference type="InterPro" id="IPR000601">
    <property type="entry name" value="PKD_dom"/>
</dbReference>
<dbReference type="Gene3D" id="3.10.100.10">
    <property type="entry name" value="Mannose-Binding Protein A, subunit A"/>
    <property type="match status" value="1"/>
</dbReference>
<dbReference type="SUPFAM" id="SSF49299">
    <property type="entry name" value="PKD domain"/>
    <property type="match status" value="8"/>
</dbReference>
<feature type="domain" description="C-type lectin" evidence="13">
    <location>
        <begin position="38"/>
        <end position="150"/>
    </location>
</feature>
<evidence type="ECO:0000259" key="13">
    <source>
        <dbReference type="PROSITE" id="PS50041"/>
    </source>
</evidence>
<dbReference type="SMART" id="SM00089">
    <property type="entry name" value="PKD"/>
    <property type="match status" value="12"/>
</dbReference>
<feature type="domain" description="PKD" evidence="14">
    <location>
        <begin position="785"/>
        <end position="851"/>
    </location>
</feature>
<evidence type="ECO:0000256" key="12">
    <source>
        <dbReference type="SAM" id="SignalP"/>
    </source>
</evidence>
<dbReference type="PROSITE" id="PS50093">
    <property type="entry name" value="PKD"/>
    <property type="match status" value="7"/>
</dbReference>
<evidence type="ECO:0000256" key="3">
    <source>
        <dbReference type="ARBA" id="ARBA00022692"/>
    </source>
</evidence>
<feature type="domain" description="PLAT" evidence="15">
    <location>
        <begin position="2787"/>
        <end position="2901"/>
    </location>
</feature>
<feature type="domain" description="PKD" evidence="14">
    <location>
        <begin position="1130"/>
        <end position="1190"/>
    </location>
</feature>
<comment type="subcellular location">
    <subcellularLocation>
        <location evidence="1">Membrane</location>
        <topology evidence="1">Multi-pass membrane protein</topology>
    </subcellularLocation>
</comment>
<feature type="domain" description="PKD" evidence="14">
    <location>
        <begin position="685"/>
        <end position="765"/>
    </location>
</feature>
<dbReference type="SUPFAM" id="SSF56436">
    <property type="entry name" value="C-type lectin-like"/>
    <property type="match status" value="1"/>
</dbReference>
<dbReference type="GO" id="GO:0005929">
    <property type="term" value="C:cilium"/>
    <property type="evidence" value="ECO:0007669"/>
    <property type="project" value="UniProtKB-ARBA"/>
</dbReference>
<dbReference type="GO" id="GO:0005261">
    <property type="term" value="F:monoatomic cation channel activity"/>
    <property type="evidence" value="ECO:0007669"/>
    <property type="project" value="TreeGrafter"/>
</dbReference>
<feature type="compositionally biased region" description="Polar residues" evidence="10">
    <location>
        <begin position="3883"/>
        <end position="3894"/>
    </location>
</feature>
<keyword evidence="6 11" id="KW-0472">Membrane</keyword>
<dbReference type="SMART" id="SM00034">
    <property type="entry name" value="CLECT"/>
    <property type="match status" value="1"/>
</dbReference>
<keyword evidence="3 11" id="KW-0812">Transmembrane</keyword>
<dbReference type="SMART" id="SM00308">
    <property type="entry name" value="LH2"/>
    <property type="match status" value="1"/>
</dbReference>
<dbReference type="Pfam" id="PF01477">
    <property type="entry name" value="PLAT"/>
    <property type="match status" value="1"/>
</dbReference>
<evidence type="ECO:0000256" key="2">
    <source>
        <dbReference type="ARBA" id="ARBA00007200"/>
    </source>
</evidence>
<dbReference type="InterPro" id="IPR035986">
    <property type="entry name" value="PKD_dom_sf"/>
</dbReference>
<evidence type="ECO:0000256" key="8">
    <source>
        <dbReference type="ARBA" id="ARBA00023180"/>
    </source>
</evidence>
<dbReference type="GO" id="GO:0006816">
    <property type="term" value="P:calcium ion transport"/>
    <property type="evidence" value="ECO:0007669"/>
    <property type="project" value="TreeGrafter"/>
</dbReference>
<feature type="transmembrane region" description="Helical" evidence="11">
    <location>
        <begin position="3443"/>
        <end position="3462"/>
    </location>
</feature>
<accession>A0AAV1NQR8</accession>
<feature type="chain" id="PRO_5043696108" evidence="12">
    <location>
        <begin position="24"/>
        <end position="4175"/>
    </location>
</feature>
<dbReference type="PRINTS" id="PR00500">
    <property type="entry name" value="POLYCYSTIN1"/>
</dbReference>
<dbReference type="EMBL" id="CAWUFR010000052">
    <property type="protein sequence ID" value="CAK6961806.1"/>
    <property type="molecule type" value="Genomic_DNA"/>
</dbReference>
<dbReference type="InterPro" id="IPR001304">
    <property type="entry name" value="C-type_lectin-like"/>
</dbReference>
<feature type="transmembrane region" description="Helical" evidence="11">
    <location>
        <begin position="2744"/>
        <end position="2764"/>
    </location>
</feature>
<dbReference type="InterPro" id="IPR013122">
    <property type="entry name" value="PKD1_2_channel"/>
</dbReference>
<feature type="domain" description="PKD" evidence="14">
    <location>
        <begin position="1478"/>
        <end position="1540"/>
    </location>
</feature>
<feature type="transmembrane region" description="Helical" evidence="11">
    <location>
        <begin position="3325"/>
        <end position="3349"/>
    </location>
</feature>
<feature type="compositionally biased region" description="Basic and acidic residues" evidence="10">
    <location>
        <begin position="3984"/>
        <end position="4012"/>
    </location>
</feature>
<dbReference type="PROSITE" id="PS51111">
    <property type="entry name" value="REJ"/>
    <property type="match status" value="2"/>
</dbReference>
<dbReference type="FunFam" id="2.60.60.20:FF:000012">
    <property type="entry name" value="polycystin-1 isoform X2"/>
    <property type="match status" value="1"/>
</dbReference>
<feature type="transmembrane region" description="Helical" evidence="11">
    <location>
        <begin position="2988"/>
        <end position="3010"/>
    </location>
</feature>
<keyword evidence="19" id="KW-1185">Reference proteome</keyword>
<keyword evidence="8" id="KW-0325">Glycoprotein</keyword>
<name>A0AAV1NQR8_SCOSC</name>
<comment type="caution">
    <text evidence="9">Lacks conserved residue(s) required for the propagation of feature annotation.</text>
</comment>
<dbReference type="InterPro" id="IPR036392">
    <property type="entry name" value="PLAT/LH2_dom_sf"/>
</dbReference>
<evidence type="ECO:0000259" key="16">
    <source>
        <dbReference type="PROSITE" id="PS50221"/>
    </source>
</evidence>
<evidence type="ECO:0000256" key="4">
    <source>
        <dbReference type="ARBA" id="ARBA00022737"/>
    </source>
</evidence>
<feature type="domain" description="GAIN-B" evidence="16">
    <location>
        <begin position="2587"/>
        <end position="2731"/>
    </location>
</feature>
<dbReference type="PROSITE" id="PS50095">
    <property type="entry name" value="PLAT"/>
    <property type="match status" value="1"/>
</dbReference>
<feature type="domain" description="PKD" evidence="14">
    <location>
        <begin position="873"/>
        <end position="928"/>
    </location>
</feature>
<keyword evidence="4" id="KW-0677">Repeat</keyword>
<feature type="domain" description="PKD" evidence="14">
    <location>
        <begin position="1743"/>
        <end position="1794"/>
    </location>
</feature>
<evidence type="ECO:0000259" key="14">
    <source>
        <dbReference type="PROSITE" id="PS50093"/>
    </source>
</evidence>
<feature type="compositionally biased region" description="Low complexity" evidence="10">
    <location>
        <begin position="3233"/>
        <end position="3250"/>
    </location>
</feature>
<feature type="region of interest" description="Disordered" evidence="10">
    <location>
        <begin position="3218"/>
        <end position="3250"/>
    </location>
</feature>
<dbReference type="InterPro" id="IPR014010">
    <property type="entry name" value="REJ_dom"/>
</dbReference>
<feature type="domain" description="REJ" evidence="17">
    <location>
        <begin position="1797"/>
        <end position="2491"/>
    </location>
</feature>
<dbReference type="PROSITE" id="PS50221">
    <property type="entry name" value="GAIN_B"/>
    <property type="match status" value="1"/>
</dbReference>
<evidence type="ECO:0000256" key="11">
    <source>
        <dbReference type="SAM" id="Phobius"/>
    </source>
</evidence>
<dbReference type="Proteomes" id="UP001314229">
    <property type="component" value="Unassembled WGS sequence"/>
</dbReference>
<dbReference type="CDD" id="cd01752">
    <property type="entry name" value="PLAT_polycystin"/>
    <property type="match status" value="1"/>
</dbReference>
<proteinExistence type="inferred from homology"/>
<keyword evidence="7" id="KW-1015">Disulfide bond</keyword>
<dbReference type="InterPro" id="IPR022409">
    <property type="entry name" value="PKD/Chitinase_dom"/>
</dbReference>
<feature type="transmembrane region" description="Helical" evidence="11">
    <location>
        <begin position="3654"/>
        <end position="3676"/>
    </location>
</feature>
<gene>
    <name evidence="18" type="ORF">FSCOSCO3_A015367</name>
</gene>
<comment type="similarity">
    <text evidence="2">Belongs to the polycystin family.</text>
</comment>
<dbReference type="InterPro" id="IPR013783">
    <property type="entry name" value="Ig-like_fold"/>
</dbReference>
<feature type="transmembrane region" description="Helical" evidence="11">
    <location>
        <begin position="3703"/>
        <end position="3723"/>
    </location>
</feature>
<organism evidence="18 19">
    <name type="scientific">Scomber scombrus</name>
    <name type="common">Atlantic mackerel</name>
    <name type="synonym">Scomber vernalis</name>
    <dbReference type="NCBI Taxonomy" id="13677"/>
    <lineage>
        <taxon>Eukaryota</taxon>
        <taxon>Metazoa</taxon>
        <taxon>Chordata</taxon>
        <taxon>Craniata</taxon>
        <taxon>Vertebrata</taxon>
        <taxon>Euteleostomi</taxon>
        <taxon>Actinopterygii</taxon>
        <taxon>Neopterygii</taxon>
        <taxon>Teleostei</taxon>
        <taxon>Neoteleostei</taxon>
        <taxon>Acanthomorphata</taxon>
        <taxon>Pelagiaria</taxon>
        <taxon>Scombriformes</taxon>
        <taxon>Scombridae</taxon>
        <taxon>Scomber</taxon>
    </lineage>
</organism>
<feature type="region of interest" description="Disordered" evidence="10">
    <location>
        <begin position="3978"/>
        <end position="4013"/>
    </location>
</feature>
<evidence type="ECO:0000256" key="9">
    <source>
        <dbReference type="PROSITE-ProRule" id="PRU00152"/>
    </source>
</evidence>